<feature type="transmembrane region" description="Helical" evidence="2">
    <location>
        <begin position="45"/>
        <end position="65"/>
    </location>
</feature>
<feature type="transmembrane region" description="Helical" evidence="2">
    <location>
        <begin position="396"/>
        <end position="414"/>
    </location>
</feature>
<name>A0A077UK94_9STAP</name>
<dbReference type="PANTHER" id="PTHR34473">
    <property type="entry name" value="UPF0699 TRANSMEMBRANE PROTEIN YDBS"/>
    <property type="match status" value="1"/>
</dbReference>
<evidence type="ECO:0000313" key="5">
    <source>
        <dbReference type="Proteomes" id="UP000044616"/>
    </source>
</evidence>
<feature type="transmembrane region" description="Helical" evidence="2">
    <location>
        <begin position="420"/>
        <end position="440"/>
    </location>
</feature>
<dbReference type="InterPro" id="IPR005182">
    <property type="entry name" value="YdbS-like_PH"/>
</dbReference>
<gene>
    <name evidence="4" type="ORF">ERS140147_01958</name>
</gene>
<dbReference type="Pfam" id="PF03703">
    <property type="entry name" value="bPH_2"/>
    <property type="match status" value="2"/>
</dbReference>
<keyword evidence="2" id="KW-1133">Transmembrane helix</keyword>
<keyword evidence="2" id="KW-0812">Transmembrane</keyword>
<dbReference type="PANTHER" id="PTHR34473:SF2">
    <property type="entry name" value="UPF0699 TRANSMEMBRANE PROTEIN YDBT"/>
    <property type="match status" value="1"/>
</dbReference>
<keyword evidence="2" id="KW-0472">Membrane</keyword>
<dbReference type="InterPro" id="IPR014529">
    <property type="entry name" value="UCP026631"/>
</dbReference>
<keyword evidence="1" id="KW-0175">Coiled coil</keyword>
<dbReference type="RefSeq" id="WP_047531415.1">
    <property type="nucleotide sequence ID" value="NZ_CCEH01000017.1"/>
</dbReference>
<feature type="transmembrane region" description="Helical" evidence="2">
    <location>
        <begin position="12"/>
        <end position="33"/>
    </location>
</feature>
<accession>A0A077UK94</accession>
<sequence length="530" mass="61260">MSKPQKLHPISYFNGLINAIKQNIVVFIIFIFFQLKDFDFSNPASYTWSGIVLVFFLLSYIPQIIRIMNTRYWIENNTFILTTGLFNKKRKELNIKRIQSIDMSQGVVNQIIGGVDLQIKTPSDGIVLSVISKKQGEYLENYIDQLQSELKQEELQIQNEEKTTNNSVIDQRVEKNETEIAVSDLDGASYSSSTIIDKTKRIPVYQMRFKELLFMAMTSGAIGVTLAALVPVYGAVRELIPWSKLSYQISQLVQFISITILIIILLVLLVAYIIGTIITMIRFYGFTVMLENEQLKIEYGFINKKRMTVPTKRLQAVVERQSHIRKLFGYTAIHFIITSDFENKKLDDDENDAGSVTILPFIKRDKAYQIIQNLIPNLSYQQVNEGMPLSGFHRHILIPSTIVISMAAIGWYFWNQLLWLFMIVSILIIGLLVLKGYLYVKHAGFKMTEDQMTIQNFELFKRNIYYFKENHILGFDTWQHPLLKSNSLSNFNFIIAKGMSNESINLKYARSEDVQMLKLWYLRGEKNGAL</sequence>
<proteinExistence type="predicted"/>
<feature type="domain" description="YdbS-like PH" evidence="3">
    <location>
        <begin position="68"/>
        <end position="143"/>
    </location>
</feature>
<evidence type="ECO:0000256" key="1">
    <source>
        <dbReference type="SAM" id="Coils"/>
    </source>
</evidence>
<feature type="transmembrane region" description="Helical" evidence="2">
    <location>
        <begin position="255"/>
        <end position="281"/>
    </location>
</feature>
<evidence type="ECO:0000259" key="3">
    <source>
        <dbReference type="Pfam" id="PF03703"/>
    </source>
</evidence>
<evidence type="ECO:0000313" key="4">
    <source>
        <dbReference type="EMBL" id="CDR28814.1"/>
    </source>
</evidence>
<feature type="domain" description="YdbS-like PH" evidence="3">
    <location>
        <begin position="284"/>
        <end position="336"/>
    </location>
</feature>
<organism evidence="4 5">
    <name type="scientific">Staphylococcus schweitzeri</name>
    <dbReference type="NCBI Taxonomy" id="1654388"/>
    <lineage>
        <taxon>Bacteria</taxon>
        <taxon>Bacillati</taxon>
        <taxon>Bacillota</taxon>
        <taxon>Bacilli</taxon>
        <taxon>Bacillales</taxon>
        <taxon>Staphylococcaceae</taxon>
        <taxon>Staphylococcus</taxon>
    </lineage>
</organism>
<dbReference type="EMBL" id="CCEH01000017">
    <property type="protein sequence ID" value="CDR28814.1"/>
    <property type="molecule type" value="Genomic_DNA"/>
</dbReference>
<reference evidence="4 5" key="1">
    <citation type="submission" date="2014-05" db="EMBL/GenBank/DDBJ databases">
        <authorList>
            <person name="Aslett A.Martin."/>
            <person name="De Silva Nishadi"/>
        </authorList>
    </citation>
    <scope>NUCLEOTIDE SEQUENCE [LARGE SCALE GENOMIC DNA]</scope>
</reference>
<protein>
    <submittedName>
        <fullName evidence="4">Membrane spanning protein</fullName>
    </submittedName>
</protein>
<feature type="coiled-coil region" evidence="1">
    <location>
        <begin position="136"/>
        <end position="163"/>
    </location>
</feature>
<dbReference type="PIRSF" id="PIRSF026631">
    <property type="entry name" value="UCP026631"/>
    <property type="match status" value="1"/>
</dbReference>
<dbReference type="AlphaFoldDB" id="A0A077UK94"/>
<evidence type="ECO:0000256" key="2">
    <source>
        <dbReference type="SAM" id="Phobius"/>
    </source>
</evidence>
<feature type="transmembrane region" description="Helical" evidence="2">
    <location>
        <begin position="212"/>
        <end position="235"/>
    </location>
</feature>
<dbReference type="Proteomes" id="UP000044616">
    <property type="component" value="Unassembled WGS sequence"/>
</dbReference>